<reference evidence="5" key="3">
    <citation type="submission" date="2025-09" db="UniProtKB">
        <authorList>
            <consortium name="Ensembl"/>
        </authorList>
    </citation>
    <scope>IDENTIFICATION</scope>
</reference>
<feature type="signal peptide" evidence="3">
    <location>
        <begin position="1"/>
        <end position="18"/>
    </location>
</feature>
<evidence type="ECO:0000313" key="5">
    <source>
        <dbReference type="Ensembl" id="ENSELUP00000084384.1"/>
    </source>
</evidence>
<dbReference type="GO" id="GO:0007166">
    <property type="term" value="P:cell surface receptor signaling pathway"/>
    <property type="evidence" value="ECO:0007669"/>
    <property type="project" value="TreeGrafter"/>
</dbReference>
<dbReference type="PROSITE" id="PS50835">
    <property type="entry name" value="IG_LIKE"/>
    <property type="match status" value="3"/>
</dbReference>
<dbReference type="Pfam" id="PF13927">
    <property type="entry name" value="Ig_3"/>
    <property type="match status" value="1"/>
</dbReference>
<dbReference type="GO" id="GO:0009897">
    <property type="term" value="C:external side of plasma membrane"/>
    <property type="evidence" value="ECO:0007669"/>
    <property type="project" value="TreeGrafter"/>
</dbReference>
<dbReference type="SMART" id="SM00409">
    <property type="entry name" value="IG"/>
    <property type="match status" value="4"/>
</dbReference>
<dbReference type="InterPro" id="IPR007110">
    <property type="entry name" value="Ig-like_dom"/>
</dbReference>
<dbReference type="SMART" id="SM00408">
    <property type="entry name" value="IGc2"/>
    <property type="match status" value="2"/>
</dbReference>
<dbReference type="Proteomes" id="UP000265140">
    <property type="component" value="Chromosome 16"/>
</dbReference>
<organism evidence="5 6">
    <name type="scientific">Esox lucius</name>
    <name type="common">Northern pike</name>
    <dbReference type="NCBI Taxonomy" id="8010"/>
    <lineage>
        <taxon>Eukaryota</taxon>
        <taxon>Metazoa</taxon>
        <taxon>Chordata</taxon>
        <taxon>Craniata</taxon>
        <taxon>Vertebrata</taxon>
        <taxon>Euteleostomi</taxon>
        <taxon>Actinopterygii</taxon>
        <taxon>Neopterygii</taxon>
        <taxon>Teleostei</taxon>
        <taxon>Protacanthopterygii</taxon>
        <taxon>Esociformes</taxon>
        <taxon>Esocidae</taxon>
        <taxon>Esox</taxon>
    </lineage>
</organism>
<feature type="domain" description="Ig-like" evidence="4">
    <location>
        <begin position="216"/>
        <end position="296"/>
    </location>
</feature>
<dbReference type="CDD" id="cd00096">
    <property type="entry name" value="Ig"/>
    <property type="match status" value="1"/>
</dbReference>
<accession>A0AAY5K5F1</accession>
<name>A0AAY5K5F1_ESOLU</name>
<dbReference type="InterPro" id="IPR003598">
    <property type="entry name" value="Ig_sub2"/>
</dbReference>
<dbReference type="Pfam" id="PF13895">
    <property type="entry name" value="Ig_2"/>
    <property type="match status" value="1"/>
</dbReference>
<proteinExistence type="predicted"/>
<dbReference type="AlphaFoldDB" id="A0AAY5K5F1"/>
<dbReference type="Gene3D" id="2.60.40.10">
    <property type="entry name" value="Immunoglobulins"/>
    <property type="match status" value="4"/>
</dbReference>
<dbReference type="GeneTree" id="ENSGT00940000163711"/>
<evidence type="ECO:0000259" key="4">
    <source>
        <dbReference type="PROSITE" id="PS50835"/>
    </source>
</evidence>
<reference evidence="5" key="2">
    <citation type="submission" date="2025-08" db="UniProtKB">
        <authorList>
            <consortium name="Ensembl"/>
        </authorList>
    </citation>
    <scope>IDENTIFICATION</scope>
</reference>
<dbReference type="InterPro" id="IPR050488">
    <property type="entry name" value="Ig_Fc_receptor"/>
</dbReference>
<feature type="chain" id="PRO_5044278689" description="Ig-like domain-containing protein" evidence="3">
    <location>
        <begin position="19"/>
        <end position="415"/>
    </location>
</feature>
<dbReference type="InterPro" id="IPR036179">
    <property type="entry name" value="Ig-like_dom_sf"/>
</dbReference>
<dbReference type="PANTHER" id="PTHR11481:SF64">
    <property type="entry name" value="FC RECEPTOR-LIKE PROTEIN 4"/>
    <property type="match status" value="1"/>
</dbReference>
<evidence type="ECO:0000313" key="6">
    <source>
        <dbReference type="Proteomes" id="UP000265140"/>
    </source>
</evidence>
<dbReference type="SUPFAM" id="SSF48726">
    <property type="entry name" value="Immunoglobulin"/>
    <property type="match status" value="4"/>
</dbReference>
<sequence>MEYASLLMILVMSTHIYAGQTPEPKAVLTANPWPQIFSGETVTLKCKIQGKEDYDWEYNFNFNNRPGTYTSTKSTYRIGPMKRKRLTCTCVGMSRRTRQRSLPSEAVTLTLTERPKAVLSVLPAWWLNVGGSVNLSCVVEPLSPGWRFSWYKKDKQLNSAQLLPDSDRGVGGTYSLSPVGRNHTGEYRCRGERRDRVLKTELSKSQFLWVEDHSHPASLIVTPDRSQHFKYESVSVSCEVQGNSTGWRLKRYKNNEGMSDLSADIGSLTVYLHDTGVYWCESESGEHSNAVNITVADSDLILESPALPVTEGESVTMRCRYQKTPFNFRADFYKGGSLIRNETTGEMTISAVSKSDEGLYKCEHQGKKDSPASWLTVRGIGPRPSNEMTVWLMVGLDTLHARRYTLKILEAKCCG</sequence>
<feature type="domain" description="Ig-like" evidence="4">
    <location>
        <begin position="115"/>
        <end position="205"/>
    </location>
</feature>
<protein>
    <recommendedName>
        <fullName evidence="4">Ig-like domain-containing protein</fullName>
    </recommendedName>
</protein>
<dbReference type="InterPro" id="IPR003599">
    <property type="entry name" value="Ig_sub"/>
</dbReference>
<feature type="domain" description="Ig-like" evidence="4">
    <location>
        <begin position="298"/>
        <end position="362"/>
    </location>
</feature>
<evidence type="ECO:0000256" key="3">
    <source>
        <dbReference type="SAM" id="SignalP"/>
    </source>
</evidence>
<keyword evidence="6" id="KW-1185">Reference proteome</keyword>
<dbReference type="PANTHER" id="PTHR11481">
    <property type="entry name" value="IMMUNOGLOBULIN FC RECEPTOR"/>
    <property type="match status" value="1"/>
</dbReference>
<evidence type="ECO:0000256" key="1">
    <source>
        <dbReference type="ARBA" id="ARBA00022729"/>
    </source>
</evidence>
<dbReference type="GO" id="GO:0004888">
    <property type="term" value="F:transmembrane signaling receptor activity"/>
    <property type="evidence" value="ECO:0007669"/>
    <property type="project" value="TreeGrafter"/>
</dbReference>
<dbReference type="InterPro" id="IPR013783">
    <property type="entry name" value="Ig-like_fold"/>
</dbReference>
<dbReference type="Ensembl" id="ENSELUT00000104584.1">
    <property type="protein sequence ID" value="ENSELUP00000084384.1"/>
    <property type="gene ID" value="ENSELUG00000044502.1"/>
</dbReference>
<dbReference type="GO" id="GO:0006955">
    <property type="term" value="P:immune response"/>
    <property type="evidence" value="ECO:0007669"/>
    <property type="project" value="TreeGrafter"/>
</dbReference>
<keyword evidence="2" id="KW-1015">Disulfide bond</keyword>
<reference evidence="5 6" key="1">
    <citation type="submission" date="2020-02" db="EMBL/GenBank/DDBJ databases">
        <title>Esox lucius (northern pike) genome, fEsoLuc1, primary haplotype.</title>
        <authorList>
            <person name="Myers G."/>
            <person name="Karagic N."/>
            <person name="Meyer A."/>
            <person name="Pippel M."/>
            <person name="Reichard M."/>
            <person name="Winkler S."/>
            <person name="Tracey A."/>
            <person name="Sims Y."/>
            <person name="Howe K."/>
            <person name="Rhie A."/>
            <person name="Formenti G."/>
            <person name="Durbin R."/>
            <person name="Fedrigo O."/>
            <person name="Jarvis E.D."/>
        </authorList>
    </citation>
    <scope>NUCLEOTIDE SEQUENCE [LARGE SCALE GENOMIC DNA]</scope>
</reference>
<keyword evidence="1 3" id="KW-0732">Signal</keyword>
<evidence type="ECO:0000256" key="2">
    <source>
        <dbReference type="ARBA" id="ARBA00023157"/>
    </source>
</evidence>